<dbReference type="Gene3D" id="3.40.50.2300">
    <property type="match status" value="1"/>
</dbReference>
<dbReference type="SUPFAM" id="SSF55874">
    <property type="entry name" value="ATPase domain of HSP90 chaperone/DNA topoisomerase II/histidine kinase"/>
    <property type="match status" value="1"/>
</dbReference>
<comment type="caution">
    <text evidence="10">The sequence shown here is derived from an EMBL/GenBank/DDBJ whole genome shotgun (WGS) entry which is preliminary data.</text>
</comment>
<keyword evidence="5" id="KW-0418">Kinase</keyword>
<reference evidence="10 11" key="1">
    <citation type="submission" date="2023-04" db="EMBL/GenBank/DDBJ databases">
        <title>Bacteroides pacosi sp. nov., isolated from the fecal material of an alpaca.</title>
        <authorList>
            <person name="Miller S."/>
            <person name="Hendry M."/>
            <person name="King J."/>
            <person name="Sankaranarayanan K."/>
            <person name="Lawson P.A."/>
        </authorList>
    </citation>
    <scope>NUCLEOTIDE SEQUENCE [LARGE SCALE GENOMIC DNA]</scope>
    <source>
        <strain evidence="10 11">A2-P53</strain>
    </source>
</reference>
<dbReference type="EC" id="2.7.13.3" evidence="2"/>
<dbReference type="InterPro" id="IPR036890">
    <property type="entry name" value="HATPase_C_sf"/>
</dbReference>
<dbReference type="Proteomes" id="UP001292913">
    <property type="component" value="Unassembled WGS sequence"/>
</dbReference>
<dbReference type="InterPro" id="IPR035965">
    <property type="entry name" value="PAS-like_dom_sf"/>
</dbReference>
<evidence type="ECO:0000313" key="11">
    <source>
        <dbReference type="Proteomes" id="UP001292913"/>
    </source>
</evidence>
<dbReference type="PROSITE" id="PS50112">
    <property type="entry name" value="PAS"/>
    <property type="match status" value="1"/>
</dbReference>
<dbReference type="Pfam" id="PF01590">
    <property type="entry name" value="GAF"/>
    <property type="match status" value="1"/>
</dbReference>
<feature type="domain" description="PAS" evidence="9">
    <location>
        <begin position="311"/>
        <end position="352"/>
    </location>
</feature>
<accession>A0ABU5HTG1</accession>
<dbReference type="InterPro" id="IPR000014">
    <property type="entry name" value="PAS"/>
</dbReference>
<evidence type="ECO:0000256" key="3">
    <source>
        <dbReference type="ARBA" id="ARBA00022553"/>
    </source>
</evidence>
<dbReference type="Pfam" id="PF02518">
    <property type="entry name" value="HATPase_c"/>
    <property type="match status" value="1"/>
</dbReference>
<dbReference type="SMART" id="SM00388">
    <property type="entry name" value="HisKA"/>
    <property type="match status" value="1"/>
</dbReference>
<dbReference type="InterPro" id="IPR003018">
    <property type="entry name" value="GAF"/>
</dbReference>
<dbReference type="RefSeq" id="WP_258979050.1">
    <property type="nucleotide sequence ID" value="NZ_JARZAK010000012.1"/>
</dbReference>
<sequence length="944" mass="108628">MNNSIKEDSSRWDKAISVSNMGWWEADYNKEMYLFSDFVAQLLGLDAGKNEMSFHDFQQLLPEDYRNLFNYTSLFYKGSDEMFEQRLPVNTPKGKIWVLLRAAGGQDTNRCTGMLQQLSKEETSYMESDSGKRFERMLYWQNSISDALLVFLQEKDAVISVHMMLKELLIQFNADHTYIMEFDNNYTCENCIYEVSKEGHELIYEENMCNAIDKSDWWNSRLTTGIPIILNLSDIPLEGGEKLEWMKGRHINSIIFLPLLSGNDIWGYVGIEFATQKKEWKQDERLWFTFIANILSICLKLRRSVEEAENRHQYFKWLLSSIPAGIELYNADGKLIEVNDKDAEIFGVAKKEDLLGINLFEHPLANKDLKDRIRTGETVDLSFNYSFDKMVDYYQTPQKGTRALITKIIPLRNHEGKITNYFILVIDNTETQNAQSRIIEFEEFFSLAGDYAKVGYARYDLIKCEGYASDSWYLNVGETKDKALKELFTSCEYIHPEDRGKIEYFLEEARKGVLKKFRENVRINRGDRYTWSCVNILVRDYRPEEGIIELVCINYDITELKEMEEKLIEAKNHAETLDRLKSAFLANMSHEIRTPLNAIVGFADLLADTEDRNERSQYMAIVRENNDLLLQLISDILDLSKIEAGTFDFIFGDIDVNRMFEEIVLSYKIKVPKGVELLRSGHQGECRLHSDKNRLTQVITNFVNNALKFTSQGSITVGYEITPDNMLHFYVTDTGTGISPDKVDSIFERFVKLNSFVQGTGLGLSICKSIIEQLGGTIGVESEQGVGSTFWFTIPWTQPESNNICTDGLISVHSHTLSAVSTETRKLRILIVEDNSSNYLLIASILRKNYELQHAENGQEGIEMYQSWKPDIILMDIKMPVMDGLTATTLIRKQDKEIPIIITTAFAFEQDKVNALQAGCNDFLPKPINSVHLKNLIIKWTANK</sequence>
<feature type="modified residue" description="4-aspartylphosphate" evidence="6">
    <location>
        <position position="876"/>
    </location>
</feature>
<dbReference type="InterPro" id="IPR003661">
    <property type="entry name" value="HisK_dim/P_dom"/>
</dbReference>
<dbReference type="InterPro" id="IPR003594">
    <property type="entry name" value="HATPase_dom"/>
</dbReference>
<dbReference type="InterPro" id="IPR005467">
    <property type="entry name" value="His_kinase_dom"/>
</dbReference>
<dbReference type="Gene3D" id="1.10.287.130">
    <property type="match status" value="1"/>
</dbReference>
<evidence type="ECO:0000256" key="5">
    <source>
        <dbReference type="ARBA" id="ARBA00022777"/>
    </source>
</evidence>
<dbReference type="NCBIfam" id="TIGR00229">
    <property type="entry name" value="sensory_box"/>
    <property type="match status" value="1"/>
</dbReference>
<dbReference type="EMBL" id="JARZAK010000012">
    <property type="protein sequence ID" value="MDY7259469.1"/>
    <property type="molecule type" value="Genomic_DNA"/>
</dbReference>
<dbReference type="Pfam" id="PF13426">
    <property type="entry name" value="PAS_9"/>
    <property type="match status" value="1"/>
</dbReference>
<dbReference type="Pfam" id="PF00512">
    <property type="entry name" value="HisKA"/>
    <property type="match status" value="1"/>
</dbReference>
<dbReference type="PROSITE" id="PS50109">
    <property type="entry name" value="HIS_KIN"/>
    <property type="match status" value="1"/>
</dbReference>
<keyword evidence="3 6" id="KW-0597">Phosphoprotein</keyword>
<proteinExistence type="predicted"/>
<feature type="domain" description="Response regulatory" evidence="8">
    <location>
        <begin position="828"/>
        <end position="941"/>
    </location>
</feature>
<evidence type="ECO:0000259" key="8">
    <source>
        <dbReference type="PROSITE" id="PS50110"/>
    </source>
</evidence>
<evidence type="ECO:0000259" key="7">
    <source>
        <dbReference type="PROSITE" id="PS50109"/>
    </source>
</evidence>
<evidence type="ECO:0000256" key="2">
    <source>
        <dbReference type="ARBA" id="ARBA00012438"/>
    </source>
</evidence>
<dbReference type="SMART" id="SM00387">
    <property type="entry name" value="HATPase_c"/>
    <property type="match status" value="1"/>
</dbReference>
<dbReference type="SUPFAM" id="SSF47384">
    <property type="entry name" value="Homodimeric domain of signal transducing histidine kinase"/>
    <property type="match status" value="1"/>
</dbReference>
<protein>
    <recommendedName>
        <fullName evidence="2">histidine kinase</fullName>
        <ecNumber evidence="2">2.7.13.3</ecNumber>
    </recommendedName>
</protein>
<dbReference type="PROSITE" id="PS50110">
    <property type="entry name" value="RESPONSE_REGULATORY"/>
    <property type="match status" value="1"/>
</dbReference>
<comment type="catalytic activity">
    <reaction evidence="1">
        <text>ATP + protein L-histidine = ADP + protein N-phospho-L-histidine.</text>
        <dbReference type="EC" id="2.7.13.3"/>
    </reaction>
</comment>
<dbReference type="PRINTS" id="PR00344">
    <property type="entry name" value="BCTRLSENSOR"/>
</dbReference>
<evidence type="ECO:0000256" key="4">
    <source>
        <dbReference type="ARBA" id="ARBA00022679"/>
    </source>
</evidence>
<dbReference type="InterPro" id="IPR004358">
    <property type="entry name" value="Sig_transdc_His_kin-like_C"/>
</dbReference>
<dbReference type="SUPFAM" id="SSF55781">
    <property type="entry name" value="GAF domain-like"/>
    <property type="match status" value="1"/>
</dbReference>
<feature type="domain" description="Histidine kinase" evidence="7">
    <location>
        <begin position="587"/>
        <end position="798"/>
    </location>
</feature>
<dbReference type="Gene3D" id="3.30.450.40">
    <property type="match status" value="1"/>
</dbReference>
<evidence type="ECO:0000256" key="1">
    <source>
        <dbReference type="ARBA" id="ARBA00000085"/>
    </source>
</evidence>
<dbReference type="SMART" id="SM00448">
    <property type="entry name" value="REC"/>
    <property type="match status" value="1"/>
</dbReference>
<dbReference type="InterPro" id="IPR029016">
    <property type="entry name" value="GAF-like_dom_sf"/>
</dbReference>
<dbReference type="CDD" id="cd00082">
    <property type="entry name" value="HisKA"/>
    <property type="match status" value="1"/>
</dbReference>
<dbReference type="InterPro" id="IPR001789">
    <property type="entry name" value="Sig_transdc_resp-reg_receiver"/>
</dbReference>
<dbReference type="CDD" id="cd16922">
    <property type="entry name" value="HATPase_EvgS-ArcB-TorS-like"/>
    <property type="match status" value="1"/>
</dbReference>
<name>A0ABU5HTG1_9BACE</name>
<keyword evidence="4" id="KW-0808">Transferase</keyword>
<dbReference type="SUPFAM" id="SSF55785">
    <property type="entry name" value="PYP-like sensor domain (PAS domain)"/>
    <property type="match status" value="2"/>
</dbReference>
<gene>
    <name evidence="10" type="ORF">QHG74_17300</name>
</gene>
<dbReference type="CDD" id="cd17546">
    <property type="entry name" value="REC_hyHK_CKI1_RcsC-like"/>
    <property type="match status" value="1"/>
</dbReference>
<dbReference type="InterPro" id="IPR036097">
    <property type="entry name" value="HisK_dim/P_sf"/>
</dbReference>
<keyword evidence="11" id="KW-1185">Reference proteome</keyword>
<evidence type="ECO:0000259" key="9">
    <source>
        <dbReference type="PROSITE" id="PS50112"/>
    </source>
</evidence>
<dbReference type="Pfam" id="PF00072">
    <property type="entry name" value="Response_reg"/>
    <property type="match status" value="1"/>
</dbReference>
<dbReference type="PANTHER" id="PTHR43047:SF72">
    <property type="entry name" value="OSMOSENSING HISTIDINE PROTEIN KINASE SLN1"/>
    <property type="match status" value="1"/>
</dbReference>
<dbReference type="SUPFAM" id="SSF52172">
    <property type="entry name" value="CheY-like"/>
    <property type="match status" value="1"/>
</dbReference>
<dbReference type="Gene3D" id="3.30.565.10">
    <property type="entry name" value="Histidine kinase-like ATPase, C-terminal domain"/>
    <property type="match status" value="1"/>
</dbReference>
<dbReference type="PANTHER" id="PTHR43047">
    <property type="entry name" value="TWO-COMPONENT HISTIDINE PROTEIN KINASE"/>
    <property type="match status" value="1"/>
</dbReference>
<dbReference type="InterPro" id="IPR011006">
    <property type="entry name" value="CheY-like_superfamily"/>
</dbReference>
<evidence type="ECO:0000256" key="6">
    <source>
        <dbReference type="PROSITE-ProRule" id="PRU00169"/>
    </source>
</evidence>
<organism evidence="10 11">
    <name type="scientific">Bacteroides vicugnae</name>
    <dbReference type="NCBI Taxonomy" id="3037989"/>
    <lineage>
        <taxon>Bacteria</taxon>
        <taxon>Pseudomonadati</taxon>
        <taxon>Bacteroidota</taxon>
        <taxon>Bacteroidia</taxon>
        <taxon>Bacteroidales</taxon>
        <taxon>Bacteroidaceae</taxon>
        <taxon>Bacteroides</taxon>
    </lineage>
</organism>
<evidence type="ECO:0000313" key="10">
    <source>
        <dbReference type="EMBL" id="MDY7259469.1"/>
    </source>
</evidence>
<dbReference type="Gene3D" id="3.30.450.20">
    <property type="entry name" value="PAS domain"/>
    <property type="match status" value="3"/>
</dbReference>